<evidence type="ECO:0000256" key="2">
    <source>
        <dbReference type="ARBA" id="ARBA00023315"/>
    </source>
</evidence>
<keyword evidence="1" id="KW-0808">Transferase</keyword>
<evidence type="ECO:0000313" key="4">
    <source>
        <dbReference type="EMBL" id="MBM7130623.1"/>
    </source>
</evidence>
<dbReference type="Proteomes" id="UP001430193">
    <property type="component" value="Unassembled WGS sequence"/>
</dbReference>
<feature type="domain" description="N-acetyltransferase" evidence="3">
    <location>
        <begin position="1"/>
        <end position="152"/>
    </location>
</feature>
<organism evidence="4 5">
    <name type="scientific">Dyella mobilis</name>
    <dbReference type="NCBI Taxonomy" id="1849582"/>
    <lineage>
        <taxon>Bacteria</taxon>
        <taxon>Pseudomonadati</taxon>
        <taxon>Pseudomonadota</taxon>
        <taxon>Gammaproteobacteria</taxon>
        <taxon>Lysobacterales</taxon>
        <taxon>Rhodanobacteraceae</taxon>
        <taxon>Dyella</taxon>
    </lineage>
</organism>
<dbReference type="CDD" id="cd04301">
    <property type="entry name" value="NAT_SF"/>
    <property type="match status" value="1"/>
</dbReference>
<dbReference type="InterPro" id="IPR016181">
    <property type="entry name" value="Acyl_CoA_acyltransferase"/>
</dbReference>
<keyword evidence="2" id="KW-0012">Acyltransferase</keyword>
<proteinExistence type="predicted"/>
<keyword evidence="5" id="KW-1185">Reference proteome</keyword>
<dbReference type="Pfam" id="PF13673">
    <property type="entry name" value="Acetyltransf_10"/>
    <property type="match status" value="1"/>
</dbReference>
<dbReference type="PROSITE" id="PS51186">
    <property type="entry name" value="GNAT"/>
    <property type="match status" value="1"/>
</dbReference>
<accession>A0ABS2KHH5</accession>
<dbReference type="EMBL" id="JADIKF010000039">
    <property type="protein sequence ID" value="MBM7130623.1"/>
    <property type="molecule type" value="Genomic_DNA"/>
</dbReference>
<sequence>MRKATIKDAPTVFALRREAILAQCAGHYPVRDLEIWTSGAMSDTFARRVGELFYVADVEGCTAGSGMIDLSTGKIDAVFVRPDCMRRGVGRTIVDHLERLALRAGLSHVHLEATLNAAPFYRALGFQDEGERLYESSLGVSLACLAMSKPLQGG</sequence>
<dbReference type="Gene3D" id="3.40.630.30">
    <property type="match status" value="1"/>
</dbReference>
<dbReference type="PANTHER" id="PTHR43877">
    <property type="entry name" value="AMINOALKYLPHOSPHONATE N-ACETYLTRANSFERASE-RELATED-RELATED"/>
    <property type="match status" value="1"/>
</dbReference>
<comment type="caution">
    <text evidence="4">The sequence shown here is derived from an EMBL/GenBank/DDBJ whole genome shotgun (WGS) entry which is preliminary data.</text>
</comment>
<evidence type="ECO:0000259" key="3">
    <source>
        <dbReference type="PROSITE" id="PS51186"/>
    </source>
</evidence>
<evidence type="ECO:0000313" key="5">
    <source>
        <dbReference type="Proteomes" id="UP001430193"/>
    </source>
</evidence>
<dbReference type="InterPro" id="IPR050832">
    <property type="entry name" value="Bact_Acetyltransf"/>
</dbReference>
<dbReference type="SUPFAM" id="SSF55729">
    <property type="entry name" value="Acyl-CoA N-acyltransferases (Nat)"/>
    <property type="match status" value="1"/>
</dbReference>
<protein>
    <submittedName>
        <fullName evidence="4">GNAT family N-acetyltransferase</fullName>
    </submittedName>
</protein>
<gene>
    <name evidence="4" type="ORF">ISS99_13880</name>
</gene>
<dbReference type="InterPro" id="IPR000182">
    <property type="entry name" value="GNAT_dom"/>
</dbReference>
<dbReference type="PANTHER" id="PTHR43877:SF2">
    <property type="entry name" value="AMINOALKYLPHOSPHONATE N-ACETYLTRANSFERASE-RELATED"/>
    <property type="match status" value="1"/>
</dbReference>
<reference evidence="4" key="1">
    <citation type="submission" date="2020-10" db="EMBL/GenBank/DDBJ databases">
        <title>Phylogeny of dyella-like bacteria.</title>
        <authorList>
            <person name="Fu J."/>
        </authorList>
    </citation>
    <scope>NUCLEOTIDE SEQUENCE</scope>
    <source>
        <strain evidence="4">DHON07</strain>
    </source>
</reference>
<evidence type="ECO:0000256" key="1">
    <source>
        <dbReference type="ARBA" id="ARBA00022679"/>
    </source>
</evidence>
<name>A0ABS2KHH5_9GAMM</name>